<organism evidence="2 3">
    <name type="scientific">Spirosoma soli</name>
    <dbReference type="NCBI Taxonomy" id="1770529"/>
    <lineage>
        <taxon>Bacteria</taxon>
        <taxon>Pseudomonadati</taxon>
        <taxon>Bacteroidota</taxon>
        <taxon>Cytophagia</taxon>
        <taxon>Cytophagales</taxon>
        <taxon>Cytophagaceae</taxon>
        <taxon>Spirosoma</taxon>
    </lineage>
</organism>
<sequence length="484" mass="55634">MAILLEPFDTTSYTQPTGDPFADVGGYVIAYLIQHDAYKHLSLLELIGKVTAIYVYKWDAKLNALFLNSTITQGAFDSNRKVSETVNYFEKLLSDDLIGKEGYCRISGQHTRLYKAGRDNHILSGSGTFVNFYASFEPGLYLSKEVIIQIFFVALGVVKLSDKIALIYSNNQSVTEFFVRENCRRNLLNLTSAPEPGLLSSEFTNPANALFGFAEQCISKMPDALAFNEESGIEGKDTDLNLLHFTNFGAGPTIDLYALPTNIFRFYASCLTIHNREDWQRFVRSYYSSSKFKTAKYRPNADAWIDDKGNAVEQDTYKNWRNRIYQKLLEGKPLHDEFIRWLWKRKQPLRFAIIEKYQLLIRNMEKRTLEKIKQLADFITVSRSEDDILKDVTKLNGCKNPNDVRQLLLRLVKRNYDANAKEPILTVEDYAYYLFPDGIGWKEIRDVLLIAVYQKMHELNLLGLDTGETDDEEQSDETNNQNEA</sequence>
<reference evidence="3" key="1">
    <citation type="journal article" date="2019" name="Int. J. Syst. Evol. Microbiol.">
        <title>The Global Catalogue of Microorganisms (GCM) 10K type strain sequencing project: providing services to taxonomists for standard genome sequencing and annotation.</title>
        <authorList>
            <consortium name="The Broad Institute Genomics Platform"/>
            <consortium name="The Broad Institute Genome Sequencing Center for Infectious Disease"/>
            <person name="Wu L."/>
            <person name="Ma J."/>
        </authorList>
    </citation>
    <scope>NUCLEOTIDE SEQUENCE [LARGE SCALE GENOMIC DNA]</scope>
    <source>
        <strain evidence="3">KCTC 42805</strain>
    </source>
</reference>
<dbReference type="Proteomes" id="UP001597469">
    <property type="component" value="Unassembled WGS sequence"/>
</dbReference>
<dbReference type="RefSeq" id="WP_381519971.1">
    <property type="nucleotide sequence ID" value="NZ_JBHULN010000002.1"/>
</dbReference>
<proteinExistence type="predicted"/>
<feature type="compositionally biased region" description="Acidic residues" evidence="1">
    <location>
        <begin position="467"/>
        <end position="476"/>
    </location>
</feature>
<keyword evidence="3" id="KW-1185">Reference proteome</keyword>
<evidence type="ECO:0000313" key="3">
    <source>
        <dbReference type="Proteomes" id="UP001597469"/>
    </source>
</evidence>
<accession>A0ABW5M097</accession>
<feature type="region of interest" description="Disordered" evidence="1">
    <location>
        <begin position="465"/>
        <end position="484"/>
    </location>
</feature>
<name>A0ABW5M097_9BACT</name>
<gene>
    <name evidence="2" type="primary">cas8a1</name>
    <name evidence="2" type="ORF">ACFSUS_05035</name>
</gene>
<comment type="caution">
    <text evidence="2">The sequence shown here is derived from an EMBL/GenBank/DDBJ whole genome shotgun (WGS) entry which is preliminary data.</text>
</comment>
<evidence type="ECO:0000256" key="1">
    <source>
        <dbReference type="SAM" id="MobiDB-lite"/>
    </source>
</evidence>
<dbReference type="EMBL" id="JBHULN010000002">
    <property type="protein sequence ID" value="MFD2569987.1"/>
    <property type="molecule type" value="Genomic_DNA"/>
</dbReference>
<evidence type="ECO:0000313" key="2">
    <source>
        <dbReference type="EMBL" id="MFD2569987.1"/>
    </source>
</evidence>
<dbReference type="NCBIfam" id="TIGR01908">
    <property type="entry name" value="cas_CXXC_CXXC"/>
    <property type="match status" value="1"/>
</dbReference>
<dbReference type="InterPro" id="IPR010180">
    <property type="entry name" value="CRISPR-assoc_prot_CXXC-CXXC"/>
</dbReference>
<protein>
    <submittedName>
        <fullName evidence="2">Type I-B CRISPR-associated protein Cas8b1/Cst1</fullName>
    </submittedName>
</protein>